<evidence type="ECO:0000256" key="1">
    <source>
        <dbReference type="SAM" id="MobiDB-lite"/>
    </source>
</evidence>
<dbReference type="EMBL" id="SPLM01000040">
    <property type="protein sequence ID" value="TMW64409.1"/>
    <property type="molecule type" value="Genomic_DNA"/>
</dbReference>
<name>A0A8K1FKP4_PYTOL</name>
<accession>A0A8K1FKP4</accession>
<protein>
    <submittedName>
        <fullName evidence="2">Uncharacterized protein</fullName>
    </submittedName>
</protein>
<reference evidence="2" key="1">
    <citation type="submission" date="2019-03" db="EMBL/GenBank/DDBJ databases">
        <title>Long read genome sequence of the mycoparasitic Pythium oligandrum ATCC 38472 isolated from sugarbeet rhizosphere.</title>
        <authorList>
            <person name="Gaulin E."/>
        </authorList>
    </citation>
    <scope>NUCLEOTIDE SEQUENCE</scope>
    <source>
        <strain evidence="2">ATCC 38472_TT</strain>
    </source>
</reference>
<comment type="caution">
    <text evidence="2">The sequence shown here is derived from an EMBL/GenBank/DDBJ whole genome shotgun (WGS) entry which is preliminary data.</text>
</comment>
<feature type="compositionally biased region" description="Acidic residues" evidence="1">
    <location>
        <begin position="197"/>
        <end position="215"/>
    </location>
</feature>
<dbReference type="OrthoDB" id="126538at2759"/>
<organism evidence="2 3">
    <name type="scientific">Pythium oligandrum</name>
    <name type="common">Mycoparasitic fungus</name>
    <dbReference type="NCBI Taxonomy" id="41045"/>
    <lineage>
        <taxon>Eukaryota</taxon>
        <taxon>Sar</taxon>
        <taxon>Stramenopiles</taxon>
        <taxon>Oomycota</taxon>
        <taxon>Peronosporomycetes</taxon>
        <taxon>Pythiales</taxon>
        <taxon>Pythiaceae</taxon>
        <taxon>Pythium</taxon>
    </lineage>
</organism>
<feature type="region of interest" description="Disordered" evidence="1">
    <location>
        <begin position="315"/>
        <end position="334"/>
    </location>
</feature>
<proteinExistence type="predicted"/>
<gene>
    <name evidence="2" type="ORF">Poli38472_013031</name>
</gene>
<sequence>MASSNGHARRFTSFATQVDAAIERVVTHFEENDLALRMDVLRALSLHAKLAFETERVKERLTQHPATKELIDAVTTQSTLYERLHKGLVVEAYSCDYDKQQNVEMSATVRWDLTDASVANVKKTGKKTHKRRRVSGSFWATYAFSRELNEENETVVTYTLGVSLGETDQVQELVRFELESETHYPRNFYEEDHGDLSDDEEGGEKDGEESDEEPSAEPVPSESGDDDQDGEEDERLDKAEGEEDEEEKDAFGQRIRSFEFNDAVLDSLLEWLHADVEELDPSDLMSFFLALPFYEDDWTIDERICQILFGGPSEFEGESEIVSDEELEEEDDEE</sequence>
<feature type="compositionally biased region" description="Basic and acidic residues" evidence="1">
    <location>
        <begin position="184"/>
        <end position="196"/>
    </location>
</feature>
<evidence type="ECO:0000313" key="2">
    <source>
        <dbReference type="EMBL" id="TMW64409.1"/>
    </source>
</evidence>
<feature type="compositionally biased region" description="Acidic residues" evidence="1">
    <location>
        <begin position="223"/>
        <end position="248"/>
    </location>
</feature>
<dbReference type="AlphaFoldDB" id="A0A8K1FKP4"/>
<evidence type="ECO:0000313" key="3">
    <source>
        <dbReference type="Proteomes" id="UP000794436"/>
    </source>
</evidence>
<dbReference type="Proteomes" id="UP000794436">
    <property type="component" value="Unassembled WGS sequence"/>
</dbReference>
<keyword evidence="3" id="KW-1185">Reference proteome</keyword>
<feature type="region of interest" description="Disordered" evidence="1">
    <location>
        <begin position="184"/>
        <end position="253"/>
    </location>
</feature>